<dbReference type="Pfam" id="PF01984">
    <property type="entry name" value="dsDNA_bind"/>
    <property type="match status" value="1"/>
</dbReference>
<dbReference type="EMBL" id="WUYX01000019">
    <property type="protein sequence ID" value="MXV61356.1"/>
    <property type="molecule type" value="Genomic_DNA"/>
</dbReference>
<comment type="similarity">
    <text evidence="1 3">Belongs to the PDCD5 family.</text>
</comment>
<dbReference type="GO" id="GO:0005829">
    <property type="term" value="C:cytosol"/>
    <property type="evidence" value="ECO:0007669"/>
    <property type="project" value="TreeGrafter"/>
</dbReference>
<dbReference type="GO" id="GO:0003677">
    <property type="term" value="F:DNA binding"/>
    <property type="evidence" value="ECO:0007669"/>
    <property type="project" value="UniProtKB-UniRule"/>
</dbReference>
<dbReference type="Proteomes" id="UP000434101">
    <property type="component" value="Unassembled WGS sequence"/>
</dbReference>
<dbReference type="SUPFAM" id="SSF46950">
    <property type="entry name" value="Double-stranded DNA-binding domain"/>
    <property type="match status" value="1"/>
</dbReference>
<dbReference type="AlphaFoldDB" id="A0A6B0VK31"/>
<feature type="compositionally biased region" description="Basic and acidic residues" evidence="4">
    <location>
        <begin position="11"/>
        <end position="20"/>
    </location>
</feature>
<dbReference type="InterPro" id="IPR022889">
    <property type="entry name" value="DNA_bind_arc"/>
</dbReference>
<evidence type="ECO:0000256" key="1">
    <source>
        <dbReference type="ARBA" id="ARBA00010490"/>
    </source>
</evidence>
<evidence type="ECO:0000256" key="4">
    <source>
        <dbReference type="SAM" id="MobiDB-lite"/>
    </source>
</evidence>
<dbReference type="RefSeq" id="WP_160063175.1">
    <property type="nucleotide sequence ID" value="NZ_WUYX01000019.1"/>
</dbReference>
<dbReference type="InterPro" id="IPR002836">
    <property type="entry name" value="PDCD5-like"/>
</dbReference>
<evidence type="ECO:0000256" key="2">
    <source>
        <dbReference type="ARBA" id="ARBA00023125"/>
    </source>
</evidence>
<evidence type="ECO:0000313" key="5">
    <source>
        <dbReference type="EMBL" id="MXV61356.1"/>
    </source>
</evidence>
<organism evidence="5 6">
    <name type="scientific">Natronorubrum halalkaliphilum</name>
    <dbReference type="NCBI Taxonomy" id="2691917"/>
    <lineage>
        <taxon>Archaea</taxon>
        <taxon>Methanobacteriati</taxon>
        <taxon>Methanobacteriota</taxon>
        <taxon>Stenosarchaea group</taxon>
        <taxon>Halobacteria</taxon>
        <taxon>Halobacteriales</taxon>
        <taxon>Natrialbaceae</taxon>
        <taxon>Natronorubrum</taxon>
    </lineage>
</organism>
<sequence length="115" mass="13204">MSGSPDEEKLEELRQKKMEQLQEQAGQQGDGSQEAAQQQAEAQKKAVLRQHLTDDARKRLNTVKMSKPQFGEQVERQVVTLARSGRIQGKIDDEKMKQLLQELKPDSQSFDIKRR</sequence>
<proteinExistence type="inferred from homology"/>
<comment type="caution">
    <text evidence="5">The sequence shown here is derived from an EMBL/GenBank/DDBJ whole genome shotgun (WGS) entry which is preliminary data.</text>
</comment>
<dbReference type="InterPro" id="IPR036883">
    <property type="entry name" value="PDCD5-like_sf"/>
</dbReference>
<dbReference type="Gene3D" id="1.10.8.140">
    <property type="entry name" value="PDCD5-like"/>
    <property type="match status" value="1"/>
</dbReference>
<evidence type="ECO:0000313" key="6">
    <source>
        <dbReference type="Proteomes" id="UP000434101"/>
    </source>
</evidence>
<feature type="compositionally biased region" description="Low complexity" evidence="4">
    <location>
        <begin position="22"/>
        <end position="41"/>
    </location>
</feature>
<keyword evidence="6" id="KW-1185">Reference proteome</keyword>
<keyword evidence="2 3" id="KW-0238">DNA-binding</keyword>
<accession>A0A6B0VK31</accession>
<feature type="region of interest" description="Disordered" evidence="4">
    <location>
        <begin position="1"/>
        <end position="68"/>
    </location>
</feature>
<dbReference type="NCBIfam" id="NF003268">
    <property type="entry name" value="PRK04239.1"/>
    <property type="match status" value="1"/>
</dbReference>
<reference evidence="5 6" key="1">
    <citation type="submission" date="2020-01" db="EMBL/GenBank/DDBJ databases">
        <title>Natronorubrum sp. JWXQ-INN 674 isolated from Inner Mongolia Autonomous Region of China.</title>
        <authorList>
            <person name="Xue Q."/>
        </authorList>
    </citation>
    <scope>NUCLEOTIDE SEQUENCE [LARGE SCALE GENOMIC DNA]</scope>
    <source>
        <strain evidence="5 6">JWXQ-INN-674</strain>
    </source>
</reference>
<dbReference type="OrthoDB" id="7912at2157"/>
<evidence type="ECO:0000256" key="3">
    <source>
        <dbReference type="HAMAP-Rule" id="MF_00026"/>
    </source>
</evidence>
<dbReference type="PANTHER" id="PTHR10840">
    <property type="entry name" value="PROGRAMMED CELL DEATH PROTEIN 5"/>
    <property type="match status" value="1"/>
</dbReference>
<gene>
    <name evidence="5" type="ORF">GS429_04610</name>
</gene>
<protein>
    <recommendedName>
        <fullName evidence="3">DNA-binding protein GS429_04610</fullName>
    </recommendedName>
</protein>
<dbReference type="PIRSF" id="PIRSF015730">
    <property type="entry name" value="TFAR19"/>
    <property type="match status" value="1"/>
</dbReference>
<dbReference type="HAMAP" id="MF_00026">
    <property type="entry name" value="dsDNA_bind"/>
    <property type="match status" value="1"/>
</dbReference>
<name>A0A6B0VK31_9EURY</name>
<dbReference type="PANTHER" id="PTHR10840:SF0">
    <property type="entry name" value="PROGRAMMED CELL DEATH PROTEIN 5"/>
    <property type="match status" value="1"/>
</dbReference>